<proteinExistence type="predicted"/>
<name>A0ABU4S2W9_9GAMM</name>
<evidence type="ECO:0000256" key="1">
    <source>
        <dbReference type="SAM" id="Phobius"/>
    </source>
</evidence>
<dbReference type="EMBL" id="JAXAFO010000069">
    <property type="protein sequence ID" value="MDX6851517.1"/>
    <property type="molecule type" value="Genomic_DNA"/>
</dbReference>
<protein>
    <submittedName>
        <fullName evidence="2">DUF6463 family protein</fullName>
    </submittedName>
</protein>
<feature type="transmembrane region" description="Helical" evidence="1">
    <location>
        <begin position="6"/>
        <end position="33"/>
    </location>
</feature>
<gene>
    <name evidence="2" type="ORF">SCD92_19275</name>
</gene>
<reference evidence="2 3" key="1">
    <citation type="submission" date="2023-11" db="EMBL/GenBank/DDBJ databases">
        <title>Gilvimarinus fulvus sp. nov., isolated from the surface of Kelp.</title>
        <authorList>
            <person name="Sun Y.Y."/>
            <person name="Gong Y."/>
            <person name="Du Z.J."/>
        </authorList>
    </citation>
    <scope>NUCLEOTIDE SEQUENCE [LARGE SCALE GENOMIC DNA]</scope>
    <source>
        <strain evidence="2 3">SDUM040013</strain>
    </source>
</reference>
<keyword evidence="1" id="KW-0812">Transmembrane</keyword>
<accession>A0ABU4S2W9</accession>
<dbReference type="Pfam" id="PF20064">
    <property type="entry name" value="DUF6463"/>
    <property type="match status" value="1"/>
</dbReference>
<sequence length="132" mass="15012">MKIIVFSGYFLVFTGLIHSFAGIILGWSVLLEMHEEFWFATTIIDSRIQFDREAIVWFLNVGFLWMLIGWMLQKSANQGFIPPESLGWGLFFMGFLTVIIMPISGAYLLIFQGAMLIYGTRKAQSNSKKATA</sequence>
<comment type="caution">
    <text evidence="2">The sequence shown here is derived from an EMBL/GenBank/DDBJ whole genome shotgun (WGS) entry which is preliminary data.</text>
</comment>
<keyword evidence="1" id="KW-1133">Transmembrane helix</keyword>
<keyword evidence="3" id="KW-1185">Reference proteome</keyword>
<organism evidence="2 3">
    <name type="scientific">Gilvimarinus gilvus</name>
    <dbReference type="NCBI Taxonomy" id="3058038"/>
    <lineage>
        <taxon>Bacteria</taxon>
        <taxon>Pseudomonadati</taxon>
        <taxon>Pseudomonadota</taxon>
        <taxon>Gammaproteobacteria</taxon>
        <taxon>Cellvibrionales</taxon>
        <taxon>Cellvibrionaceae</taxon>
        <taxon>Gilvimarinus</taxon>
    </lineage>
</organism>
<evidence type="ECO:0000313" key="2">
    <source>
        <dbReference type="EMBL" id="MDX6851517.1"/>
    </source>
</evidence>
<evidence type="ECO:0000313" key="3">
    <source>
        <dbReference type="Proteomes" id="UP001273505"/>
    </source>
</evidence>
<keyword evidence="1" id="KW-0472">Membrane</keyword>
<dbReference type="InterPro" id="IPR045590">
    <property type="entry name" value="DUF6463"/>
</dbReference>
<feature type="transmembrane region" description="Helical" evidence="1">
    <location>
        <begin position="54"/>
        <end position="72"/>
    </location>
</feature>
<dbReference type="Proteomes" id="UP001273505">
    <property type="component" value="Unassembled WGS sequence"/>
</dbReference>
<feature type="transmembrane region" description="Helical" evidence="1">
    <location>
        <begin position="92"/>
        <end position="119"/>
    </location>
</feature>
<dbReference type="RefSeq" id="WP_302721879.1">
    <property type="nucleotide sequence ID" value="NZ_JAULRU010000418.1"/>
</dbReference>